<dbReference type="SMART" id="SM00608">
    <property type="entry name" value="ACR"/>
    <property type="match status" value="1"/>
</dbReference>
<evidence type="ECO:0000256" key="4">
    <source>
        <dbReference type="ARBA" id="ARBA00023157"/>
    </source>
</evidence>
<dbReference type="OMA" id="QHILCAK"/>
<comment type="caution">
    <text evidence="6">Lacks conserved residue(s) required for the propagation of feature annotation.</text>
</comment>
<dbReference type="InterPro" id="IPR001762">
    <property type="entry name" value="Disintegrin_dom"/>
</dbReference>
<keyword evidence="6" id="KW-0245">EGF-like domain</keyword>
<protein>
    <submittedName>
        <fullName evidence="11">Disintegrin and metalloproteinase domain-containing protein 21-like</fullName>
    </submittedName>
</protein>
<gene>
    <name evidence="11" type="primary">LOC112542000</name>
</gene>
<dbReference type="InterPro" id="IPR018358">
    <property type="entry name" value="Disintegrin_CS"/>
</dbReference>
<evidence type="ECO:0000259" key="9">
    <source>
        <dbReference type="PROSITE" id="PS50214"/>
    </source>
</evidence>
<dbReference type="InterPro" id="IPR000742">
    <property type="entry name" value="EGF"/>
</dbReference>
<dbReference type="Pfam" id="PF08516">
    <property type="entry name" value="ADAM_CR"/>
    <property type="match status" value="1"/>
</dbReference>
<dbReference type="PANTHER" id="PTHR11905:SF120">
    <property type="entry name" value="DISINTEGRIN AND METALLOPROTEINASE DOMAIN-CONTAINING PROTEIN 1A"/>
    <property type="match status" value="1"/>
</dbReference>
<dbReference type="SUPFAM" id="SSF57552">
    <property type="entry name" value="Blood coagulation inhibitor (disintegrin)"/>
    <property type="match status" value="1"/>
</dbReference>
<feature type="disulfide bond" evidence="6">
    <location>
        <begin position="249"/>
        <end position="258"/>
    </location>
</feature>
<dbReference type="InterPro" id="IPR006586">
    <property type="entry name" value="ADAM_Cys-rich"/>
</dbReference>
<evidence type="ECO:0000256" key="7">
    <source>
        <dbReference type="SAM" id="MobiDB-lite"/>
    </source>
</evidence>
<dbReference type="GO" id="GO:0090729">
    <property type="term" value="F:toxin activity"/>
    <property type="evidence" value="ECO:0007669"/>
    <property type="project" value="UniProtKB-KW"/>
</dbReference>
<dbReference type="Gene3D" id="4.10.70.10">
    <property type="entry name" value="Disintegrin domain"/>
    <property type="match status" value="1"/>
</dbReference>
<sequence>MKECGNGVIDGDNEECDCGNEEECRKNGCCQKDCTFKEGIDCLYGLCCENCKFSEEGVLCREATTECDLPEFCNGTSYDCPMDVYKQDGTLCGNHNHCFLGLCLDLHAHCRALFGQDAREAPLSCFKEMNTRGDRFGNCGRDGSAFRKCLEKDVLCGRVQCVNVGRIPSIATGQGVLQTPVAGTVCWGTEFDLGEDVYDLGAVRDGTTCGPGKICINRSCVDVDVLNYDCDLSVCSRRGICNSNRNCHCSYGWAPPFCTRPGFGGSIDSGPPPAYQRFLESSRYPYSEIIVPKEVDLSDVSDNEPESSEKENQGASSQ</sequence>
<keyword evidence="10" id="KW-1185">Reference proteome</keyword>
<dbReference type="PROSITE" id="PS00427">
    <property type="entry name" value="DISINTEGRIN_1"/>
    <property type="match status" value="1"/>
</dbReference>
<evidence type="ECO:0000313" key="11">
    <source>
        <dbReference type="RefSeq" id="XP_025029419.1"/>
    </source>
</evidence>
<dbReference type="OrthoDB" id="9030911at2759"/>
<name>A0A9F5MX01_PYTBI</name>
<dbReference type="SMART" id="SM00050">
    <property type="entry name" value="DISIN"/>
    <property type="match status" value="1"/>
</dbReference>
<evidence type="ECO:0000256" key="6">
    <source>
        <dbReference type="PROSITE-ProRule" id="PRU00076"/>
    </source>
</evidence>
<dbReference type="GO" id="GO:0008584">
    <property type="term" value="P:male gonad development"/>
    <property type="evidence" value="ECO:0007669"/>
    <property type="project" value="TreeGrafter"/>
</dbReference>
<evidence type="ECO:0000313" key="10">
    <source>
        <dbReference type="Proteomes" id="UP000695026"/>
    </source>
</evidence>
<feature type="domain" description="EGF-like" evidence="8">
    <location>
        <begin position="226"/>
        <end position="259"/>
    </location>
</feature>
<dbReference type="PROSITE" id="PS50214">
    <property type="entry name" value="DISINTEGRIN_2"/>
    <property type="match status" value="1"/>
</dbReference>
<feature type="domain" description="Disintegrin" evidence="9">
    <location>
        <begin position="1"/>
        <end position="88"/>
    </location>
</feature>
<evidence type="ECO:0000256" key="3">
    <source>
        <dbReference type="ARBA" id="ARBA00022656"/>
    </source>
</evidence>
<dbReference type="AlphaFoldDB" id="A0A9F5MX01"/>
<keyword evidence="2" id="KW-0964">Secreted</keyword>
<dbReference type="Pfam" id="PF00200">
    <property type="entry name" value="Disintegrin"/>
    <property type="match status" value="1"/>
</dbReference>
<feature type="region of interest" description="Disordered" evidence="7">
    <location>
        <begin position="295"/>
        <end position="318"/>
    </location>
</feature>
<organism evidence="10 11">
    <name type="scientific">Python bivittatus</name>
    <name type="common">Burmese python</name>
    <name type="synonym">Python molurus bivittatus</name>
    <dbReference type="NCBI Taxonomy" id="176946"/>
    <lineage>
        <taxon>Eukaryota</taxon>
        <taxon>Metazoa</taxon>
        <taxon>Chordata</taxon>
        <taxon>Craniata</taxon>
        <taxon>Vertebrata</taxon>
        <taxon>Euteleostomi</taxon>
        <taxon>Lepidosauria</taxon>
        <taxon>Squamata</taxon>
        <taxon>Bifurcata</taxon>
        <taxon>Unidentata</taxon>
        <taxon>Episquamata</taxon>
        <taxon>Toxicofera</taxon>
        <taxon>Serpentes</taxon>
        <taxon>Henophidia</taxon>
        <taxon>Pythonidae</taxon>
        <taxon>Python</taxon>
    </lineage>
</organism>
<accession>A0A9F5MX01</accession>
<dbReference type="Proteomes" id="UP000695026">
    <property type="component" value="Unplaced"/>
</dbReference>
<dbReference type="FunFam" id="4.10.70.10:FF:000001">
    <property type="entry name" value="Disintegrin and metalloproteinase domain-containing protein 22"/>
    <property type="match status" value="1"/>
</dbReference>
<evidence type="ECO:0000259" key="8">
    <source>
        <dbReference type="PROSITE" id="PS50026"/>
    </source>
</evidence>
<feature type="disulfide bond" evidence="5">
    <location>
        <begin position="60"/>
        <end position="80"/>
    </location>
</feature>
<comment type="subcellular location">
    <subcellularLocation>
        <location evidence="1">Secreted</location>
    </subcellularLocation>
</comment>
<proteinExistence type="predicted"/>
<dbReference type="GO" id="GO:0009897">
    <property type="term" value="C:external side of plasma membrane"/>
    <property type="evidence" value="ECO:0007669"/>
    <property type="project" value="TreeGrafter"/>
</dbReference>
<dbReference type="PRINTS" id="PR00289">
    <property type="entry name" value="DISINTEGRIN"/>
</dbReference>
<keyword evidence="4 6" id="KW-1015">Disulfide bond</keyword>
<reference evidence="11" key="1">
    <citation type="submission" date="2025-08" db="UniProtKB">
        <authorList>
            <consortium name="RefSeq"/>
        </authorList>
    </citation>
    <scope>IDENTIFICATION</scope>
    <source>
        <tissue evidence="11">Liver</tissue>
    </source>
</reference>
<dbReference type="GO" id="GO:1990913">
    <property type="term" value="C:sperm head plasma membrane"/>
    <property type="evidence" value="ECO:0007669"/>
    <property type="project" value="TreeGrafter"/>
</dbReference>
<keyword evidence="3" id="KW-0800">Toxin</keyword>
<dbReference type="PROSITE" id="PS01186">
    <property type="entry name" value="EGF_2"/>
    <property type="match status" value="1"/>
</dbReference>
<evidence type="ECO:0000256" key="2">
    <source>
        <dbReference type="ARBA" id="ARBA00022525"/>
    </source>
</evidence>
<dbReference type="GeneID" id="112542000"/>
<dbReference type="RefSeq" id="XP_025029419.1">
    <property type="nucleotide sequence ID" value="XM_025173651.1"/>
</dbReference>
<dbReference type="PROSITE" id="PS50026">
    <property type="entry name" value="EGF_3"/>
    <property type="match status" value="1"/>
</dbReference>
<dbReference type="InterPro" id="IPR036436">
    <property type="entry name" value="Disintegrin_dom_sf"/>
</dbReference>
<dbReference type="KEGG" id="pbi:112542000"/>
<dbReference type="PANTHER" id="PTHR11905">
    <property type="entry name" value="ADAM A DISINTEGRIN AND METALLOPROTEASE DOMAIN"/>
    <property type="match status" value="1"/>
</dbReference>
<feature type="compositionally biased region" description="Acidic residues" evidence="7">
    <location>
        <begin position="297"/>
        <end position="306"/>
    </location>
</feature>
<evidence type="ECO:0000256" key="5">
    <source>
        <dbReference type="PROSITE-ProRule" id="PRU00068"/>
    </source>
</evidence>
<dbReference type="GO" id="GO:0005576">
    <property type="term" value="C:extracellular region"/>
    <property type="evidence" value="ECO:0007669"/>
    <property type="project" value="UniProtKB-SubCell"/>
</dbReference>
<evidence type="ECO:0000256" key="1">
    <source>
        <dbReference type="ARBA" id="ARBA00004613"/>
    </source>
</evidence>